<dbReference type="InterPro" id="IPR001789">
    <property type="entry name" value="Sig_transdc_resp-reg_receiver"/>
</dbReference>
<proteinExistence type="predicted"/>
<evidence type="ECO:0000256" key="5">
    <source>
        <dbReference type="ARBA" id="ARBA00022553"/>
    </source>
</evidence>
<dbReference type="Pfam" id="PF00512">
    <property type="entry name" value="HisKA"/>
    <property type="match status" value="1"/>
</dbReference>
<keyword evidence="21" id="KW-1185">Reference proteome</keyword>
<evidence type="ECO:0000256" key="9">
    <source>
        <dbReference type="ARBA" id="ARBA00022777"/>
    </source>
</evidence>
<dbReference type="FunFam" id="1.10.287.130:FF:000002">
    <property type="entry name" value="Two-component osmosensing histidine kinase"/>
    <property type="match status" value="1"/>
</dbReference>
<dbReference type="InterPro" id="IPR005467">
    <property type="entry name" value="His_kinase_dom"/>
</dbReference>
<dbReference type="AlphaFoldDB" id="A0A255XLT4"/>
<feature type="domain" description="Histidine kinase" evidence="18">
    <location>
        <begin position="332"/>
        <end position="558"/>
    </location>
</feature>
<accession>A0A255XLT4</accession>
<dbReference type="InterPro" id="IPR003661">
    <property type="entry name" value="HisK_dim/P_dom"/>
</dbReference>
<dbReference type="Gene3D" id="3.30.565.10">
    <property type="entry name" value="Histidine kinase-like ATPase, C-terminal domain"/>
    <property type="match status" value="1"/>
</dbReference>
<evidence type="ECO:0000256" key="16">
    <source>
        <dbReference type="PROSITE-ProRule" id="PRU00169"/>
    </source>
</evidence>
<dbReference type="Pfam" id="PF12860">
    <property type="entry name" value="PAS_7"/>
    <property type="match status" value="2"/>
</dbReference>
<dbReference type="CDD" id="cd00082">
    <property type="entry name" value="HisKA"/>
    <property type="match status" value="1"/>
</dbReference>
<dbReference type="SMART" id="SM00448">
    <property type="entry name" value="REC"/>
    <property type="match status" value="1"/>
</dbReference>
<dbReference type="SUPFAM" id="SSF47384">
    <property type="entry name" value="Homodimeric domain of signal transducing histidine kinase"/>
    <property type="match status" value="1"/>
</dbReference>
<sequence>MGARAPPVKGRGRAQFPCPDPGNSSVSFGLNVSHIWTAMTATVPPPPLLFDQQDTSDIPFVGALLDSMETAACLIDTDERIIGWNRCYEAFFPEHEGQLKRGWSYIDNMRNYFRANAEITDAKLFEETVEAGVVRHRNMRDPSLFQKRNGRWLNSRIYWFADGSCLKTWQDVTRQHNRTATDLFMEGTDRGVVLFDANGNFEKANRVMGDIFPRAVDLFHPGTTYLDHLRTYAETTLAPHEAETVARLINRPFPIRTPVARPLQLRRLDGGWLELRERVLFDGSLQTLWLDITTAKALEKSNADLDRLVHELREARQTAEAASAAKSAFLATMSHEIRTPMNGVLGMLGLLRTVPLPAEALDYAETAHQSATALLAIIDDVLDITKLEAGRITLEPLPFRPSELLRSIVALFAPRVAERGVTLRLQTDASLELVYQSDPTRLRQILVNLLGNAVKFTPSGEITICGYTEPAADPAATPDLVRLVLEVRDTGIGIPLEQQALIFDRFTQSDQSITRRFGGTGLGLAISRELAQLMGGYISLASAPGEGSTFTVSLPVPKIDAAALEALTNSRKPAPASALDRPLSILLAEDNEINQRVVIALLRKAGHQVYCVASGRDALEALPEHAFDLVLMDIHMPEMDGLQATRLIRASGKPWARIPIIALTADALDESRQTHLAAGMNDTLAKPIDRDKLLQTLQRWGGKPEAPAAQGADAKPEPARPRFDQARFAELVDTIGRDALPDLIDSVIAAVTERVTDIALHRHTADVRDLHAPAHQLISLFGNFALTRLHDLSRRLASACLAGNRLEVAQLIGELEAQTAADLPLLSEAAQAVTA</sequence>
<comment type="caution">
    <text evidence="20">The sequence shown here is derived from an EMBL/GenBank/DDBJ whole genome shotgun (WGS) entry which is preliminary data.</text>
</comment>
<protein>
    <recommendedName>
        <fullName evidence="15">Sensory/regulatory protein RpfC</fullName>
        <ecNumber evidence="3">2.7.13.3</ecNumber>
    </recommendedName>
</protein>
<dbReference type="Pfam" id="PF00072">
    <property type="entry name" value="Response_reg"/>
    <property type="match status" value="1"/>
</dbReference>
<dbReference type="GO" id="GO:0000155">
    <property type="term" value="F:phosphorelay sensor kinase activity"/>
    <property type="evidence" value="ECO:0007669"/>
    <property type="project" value="InterPro"/>
</dbReference>
<keyword evidence="9" id="KW-0418">Kinase</keyword>
<keyword evidence="4" id="KW-1003">Cell membrane</keyword>
<dbReference type="Proteomes" id="UP000216361">
    <property type="component" value="Unassembled WGS sequence"/>
</dbReference>
<evidence type="ECO:0000256" key="13">
    <source>
        <dbReference type="ARBA" id="ARBA00023136"/>
    </source>
</evidence>
<dbReference type="PROSITE" id="PS50109">
    <property type="entry name" value="HIS_KIN"/>
    <property type="match status" value="1"/>
</dbReference>
<dbReference type="Gene3D" id="1.10.287.130">
    <property type="match status" value="1"/>
</dbReference>
<evidence type="ECO:0000256" key="10">
    <source>
        <dbReference type="ARBA" id="ARBA00022840"/>
    </source>
</evidence>
<dbReference type="PROSITE" id="PS50110">
    <property type="entry name" value="RESPONSE_REGULATORY"/>
    <property type="match status" value="1"/>
</dbReference>
<name>A0A255XLT4_9PROT</name>
<organism evidence="20 21">
    <name type="scientific">Elstera cyanobacteriorum</name>
    <dbReference type="NCBI Taxonomy" id="2022747"/>
    <lineage>
        <taxon>Bacteria</taxon>
        <taxon>Pseudomonadati</taxon>
        <taxon>Pseudomonadota</taxon>
        <taxon>Alphaproteobacteria</taxon>
        <taxon>Rhodospirillales</taxon>
        <taxon>Rhodospirillaceae</taxon>
        <taxon>Elstera</taxon>
    </lineage>
</organism>
<keyword evidence="11" id="KW-1133">Transmembrane helix</keyword>
<evidence type="ECO:0000256" key="15">
    <source>
        <dbReference type="ARBA" id="ARBA00068150"/>
    </source>
</evidence>
<dbReference type="InterPro" id="IPR011006">
    <property type="entry name" value="CheY-like_superfamily"/>
</dbReference>
<dbReference type="CDD" id="cd16922">
    <property type="entry name" value="HATPase_EvgS-ArcB-TorS-like"/>
    <property type="match status" value="1"/>
</dbReference>
<dbReference type="SUPFAM" id="SSF47226">
    <property type="entry name" value="Histidine-containing phosphotransfer domain, HPT domain"/>
    <property type="match status" value="1"/>
</dbReference>
<dbReference type="SMART" id="SM00387">
    <property type="entry name" value="HATPase_c"/>
    <property type="match status" value="1"/>
</dbReference>
<dbReference type="FunFam" id="3.30.565.10:FF:000010">
    <property type="entry name" value="Sensor histidine kinase RcsC"/>
    <property type="match status" value="1"/>
</dbReference>
<dbReference type="PANTHER" id="PTHR45339:SF1">
    <property type="entry name" value="HYBRID SIGNAL TRANSDUCTION HISTIDINE KINASE J"/>
    <property type="match status" value="1"/>
</dbReference>
<evidence type="ECO:0000256" key="14">
    <source>
        <dbReference type="ARBA" id="ARBA00064003"/>
    </source>
</evidence>
<evidence type="ECO:0000256" key="4">
    <source>
        <dbReference type="ARBA" id="ARBA00022475"/>
    </source>
</evidence>
<keyword evidence="7" id="KW-0812">Transmembrane</keyword>
<dbReference type="PRINTS" id="PR00344">
    <property type="entry name" value="BCTRLSENSOR"/>
</dbReference>
<dbReference type="InterPro" id="IPR036097">
    <property type="entry name" value="HisK_dim/P_sf"/>
</dbReference>
<dbReference type="InterPro" id="IPR036890">
    <property type="entry name" value="HATPase_C_sf"/>
</dbReference>
<comment type="subunit">
    <text evidence="14">At low DSF concentrations, interacts with RpfF.</text>
</comment>
<dbReference type="PANTHER" id="PTHR45339">
    <property type="entry name" value="HYBRID SIGNAL TRANSDUCTION HISTIDINE KINASE J"/>
    <property type="match status" value="1"/>
</dbReference>
<dbReference type="Pfam" id="PF02518">
    <property type="entry name" value="HATPase_c"/>
    <property type="match status" value="1"/>
</dbReference>
<dbReference type="SMART" id="SM00388">
    <property type="entry name" value="HisKA"/>
    <property type="match status" value="1"/>
</dbReference>
<gene>
    <name evidence="20" type="ORF">CHR90_13220</name>
</gene>
<dbReference type="GO" id="GO:0005524">
    <property type="term" value="F:ATP binding"/>
    <property type="evidence" value="ECO:0007669"/>
    <property type="project" value="UniProtKB-KW"/>
</dbReference>
<evidence type="ECO:0000256" key="12">
    <source>
        <dbReference type="ARBA" id="ARBA00023012"/>
    </source>
</evidence>
<evidence type="ECO:0000313" key="20">
    <source>
        <dbReference type="EMBL" id="OYQ17927.1"/>
    </source>
</evidence>
<evidence type="ECO:0000256" key="2">
    <source>
        <dbReference type="ARBA" id="ARBA00004651"/>
    </source>
</evidence>
<dbReference type="SUPFAM" id="SSF55874">
    <property type="entry name" value="ATPase domain of HSP90 chaperone/DNA topoisomerase II/histidine kinase"/>
    <property type="match status" value="1"/>
</dbReference>
<dbReference type="InterPro" id="IPR004358">
    <property type="entry name" value="Sig_transdc_His_kin-like_C"/>
</dbReference>
<keyword evidence="17" id="KW-0175">Coiled coil</keyword>
<evidence type="ECO:0000259" key="18">
    <source>
        <dbReference type="PROSITE" id="PS50109"/>
    </source>
</evidence>
<evidence type="ECO:0000256" key="7">
    <source>
        <dbReference type="ARBA" id="ARBA00022692"/>
    </source>
</evidence>
<dbReference type="OrthoDB" id="9801651at2"/>
<feature type="coiled-coil region" evidence="17">
    <location>
        <begin position="295"/>
        <end position="325"/>
    </location>
</feature>
<dbReference type="Gene3D" id="3.40.50.2300">
    <property type="match status" value="1"/>
</dbReference>
<dbReference type="Gene3D" id="1.20.120.160">
    <property type="entry name" value="HPT domain"/>
    <property type="match status" value="1"/>
</dbReference>
<feature type="modified residue" description="4-aspartylphosphate" evidence="16">
    <location>
        <position position="633"/>
    </location>
</feature>
<keyword evidence="12" id="KW-0902">Two-component regulatory system</keyword>
<evidence type="ECO:0000256" key="11">
    <source>
        <dbReference type="ARBA" id="ARBA00022989"/>
    </source>
</evidence>
<dbReference type="EC" id="2.7.13.3" evidence="3"/>
<reference evidence="20 21" key="1">
    <citation type="submission" date="2017-07" db="EMBL/GenBank/DDBJ databases">
        <title>Elstera cyanobacteriorum sp. nov., a novel bacterium isolated from cyanobacterial aggregates in a eutrophic lake.</title>
        <authorList>
            <person name="Cai H."/>
        </authorList>
    </citation>
    <scope>NUCLEOTIDE SEQUENCE [LARGE SCALE GENOMIC DNA]</scope>
    <source>
        <strain evidence="20 21">TH019</strain>
    </source>
</reference>
<evidence type="ECO:0000256" key="8">
    <source>
        <dbReference type="ARBA" id="ARBA00022741"/>
    </source>
</evidence>
<dbReference type="InterPro" id="IPR003594">
    <property type="entry name" value="HATPase_dom"/>
</dbReference>
<evidence type="ECO:0000256" key="3">
    <source>
        <dbReference type="ARBA" id="ARBA00012438"/>
    </source>
</evidence>
<evidence type="ECO:0000259" key="19">
    <source>
        <dbReference type="PROSITE" id="PS50110"/>
    </source>
</evidence>
<dbReference type="InterPro" id="IPR036641">
    <property type="entry name" value="HPT_dom_sf"/>
</dbReference>
<dbReference type="EMBL" id="NOXS01000033">
    <property type="protein sequence ID" value="OYQ17927.1"/>
    <property type="molecule type" value="Genomic_DNA"/>
</dbReference>
<evidence type="ECO:0000256" key="1">
    <source>
        <dbReference type="ARBA" id="ARBA00000085"/>
    </source>
</evidence>
<keyword evidence="13" id="KW-0472">Membrane</keyword>
<evidence type="ECO:0000256" key="17">
    <source>
        <dbReference type="SAM" id="Coils"/>
    </source>
</evidence>
<dbReference type="GO" id="GO:0005886">
    <property type="term" value="C:plasma membrane"/>
    <property type="evidence" value="ECO:0007669"/>
    <property type="project" value="UniProtKB-SubCell"/>
</dbReference>
<evidence type="ECO:0000256" key="6">
    <source>
        <dbReference type="ARBA" id="ARBA00022679"/>
    </source>
</evidence>
<keyword evidence="5 16" id="KW-0597">Phosphoprotein</keyword>
<dbReference type="CDD" id="cd17546">
    <property type="entry name" value="REC_hyHK_CKI1_RcsC-like"/>
    <property type="match status" value="1"/>
</dbReference>
<dbReference type="SUPFAM" id="SSF52172">
    <property type="entry name" value="CheY-like"/>
    <property type="match status" value="1"/>
</dbReference>
<keyword evidence="6" id="KW-0808">Transferase</keyword>
<keyword evidence="10" id="KW-0067">ATP-binding</keyword>
<comment type="catalytic activity">
    <reaction evidence="1">
        <text>ATP + protein L-histidine = ADP + protein N-phospho-L-histidine.</text>
        <dbReference type="EC" id="2.7.13.3"/>
    </reaction>
</comment>
<evidence type="ECO:0000313" key="21">
    <source>
        <dbReference type="Proteomes" id="UP000216361"/>
    </source>
</evidence>
<feature type="domain" description="Response regulatory" evidence="19">
    <location>
        <begin position="584"/>
        <end position="701"/>
    </location>
</feature>
<keyword evidence="8" id="KW-0547">Nucleotide-binding</keyword>
<comment type="subcellular location">
    <subcellularLocation>
        <location evidence="2">Cell membrane</location>
        <topology evidence="2">Multi-pass membrane protein</topology>
    </subcellularLocation>
</comment>